<evidence type="ECO:0000313" key="1">
    <source>
        <dbReference type="EMBL" id="MTW03733.1"/>
    </source>
</evidence>
<accession>A0A6L6Q1L2</accession>
<proteinExistence type="predicted"/>
<comment type="caution">
    <text evidence="1">The sequence shown here is derived from an EMBL/GenBank/DDBJ whole genome shotgun (WGS) entry which is preliminary data.</text>
</comment>
<keyword evidence="2" id="KW-1185">Reference proteome</keyword>
<reference evidence="1 2" key="1">
    <citation type="submission" date="2019-11" db="EMBL/GenBank/DDBJ databases">
        <title>Type strains purchased from KCTC, JCM and DSMZ.</title>
        <authorList>
            <person name="Lu H."/>
        </authorList>
    </citation>
    <scope>NUCLEOTIDE SEQUENCE [LARGE SCALE GENOMIC DNA]</scope>
    <source>
        <strain evidence="1 2">KCTC 42409</strain>
    </source>
</reference>
<evidence type="ECO:0000313" key="2">
    <source>
        <dbReference type="Proteomes" id="UP000484015"/>
    </source>
</evidence>
<name>A0A6L6Q1L2_9BURK</name>
<dbReference type="RefSeq" id="WP_155440097.1">
    <property type="nucleotide sequence ID" value="NZ_WNLA01000011.1"/>
</dbReference>
<protein>
    <submittedName>
        <fullName evidence="1">Uncharacterized protein</fullName>
    </submittedName>
</protein>
<sequence>MLHPLASLWRHSGRVTFYESGGAFGQSLFQEHMGRFGHAAGARRRFKSADEAYAYLRFWMGEPAARAELQWVLQRSGPSLATARAGVDGWLHALAGRLVNGAVIVYEEMSRQATPGRLVAPSTASAMSAAAVADLPVLAALPPTVPVVENLLPALEDIRIEGAEVLPELNQSLDQVQAAIGTVSEASLSLDPAPSKVAAIQSEITAAASKASSTLSSL</sequence>
<dbReference type="Proteomes" id="UP000484015">
    <property type="component" value="Unassembled WGS sequence"/>
</dbReference>
<organism evidence="1 2">
    <name type="scientific">Pseudoduganella ginsengisoli</name>
    <dbReference type="NCBI Taxonomy" id="1462440"/>
    <lineage>
        <taxon>Bacteria</taxon>
        <taxon>Pseudomonadati</taxon>
        <taxon>Pseudomonadota</taxon>
        <taxon>Betaproteobacteria</taxon>
        <taxon>Burkholderiales</taxon>
        <taxon>Oxalobacteraceae</taxon>
        <taxon>Telluria group</taxon>
        <taxon>Pseudoduganella</taxon>
    </lineage>
</organism>
<gene>
    <name evidence="1" type="ORF">GM668_16750</name>
</gene>
<dbReference type="AlphaFoldDB" id="A0A6L6Q1L2"/>
<dbReference type="EMBL" id="WNLA01000011">
    <property type="protein sequence ID" value="MTW03733.1"/>
    <property type="molecule type" value="Genomic_DNA"/>
</dbReference>
<dbReference type="OrthoDB" id="8774171at2"/>